<dbReference type="EMBL" id="JAFBCP010000001">
    <property type="protein sequence ID" value="MBM7815609.1"/>
    <property type="molecule type" value="Genomic_DNA"/>
</dbReference>
<evidence type="ECO:0000256" key="1">
    <source>
        <dbReference type="SAM" id="MobiDB-lite"/>
    </source>
</evidence>
<comment type="caution">
    <text evidence="2">The sequence shown here is derived from an EMBL/GenBank/DDBJ whole genome shotgun (WGS) entry which is preliminary data.</text>
</comment>
<protein>
    <recommendedName>
        <fullName evidence="4">DivIVA domain-containing protein</fullName>
    </recommendedName>
</protein>
<evidence type="ECO:0008006" key="4">
    <source>
        <dbReference type="Google" id="ProtNLM"/>
    </source>
</evidence>
<keyword evidence="3" id="KW-1185">Reference proteome</keyword>
<dbReference type="RefSeq" id="WP_204514523.1">
    <property type="nucleotide sequence ID" value="NZ_JAFBCP010000001.1"/>
</dbReference>
<gene>
    <name evidence="2" type="ORF">JOE56_000303</name>
</gene>
<dbReference type="Proteomes" id="UP000809290">
    <property type="component" value="Unassembled WGS sequence"/>
</dbReference>
<reference evidence="2 3" key="1">
    <citation type="submission" date="2021-01" db="EMBL/GenBank/DDBJ databases">
        <title>Sequencing the genomes of 1000 actinobacteria strains.</title>
        <authorList>
            <person name="Klenk H.-P."/>
        </authorList>
    </citation>
    <scope>NUCLEOTIDE SEQUENCE [LARGE SCALE GENOMIC DNA]</scope>
    <source>
        <strain evidence="2 3">DSM 13657</strain>
    </source>
</reference>
<evidence type="ECO:0000313" key="3">
    <source>
        <dbReference type="Proteomes" id="UP000809290"/>
    </source>
</evidence>
<accession>A0ABS2SJ40</accession>
<feature type="region of interest" description="Disordered" evidence="1">
    <location>
        <begin position="73"/>
        <end position="118"/>
    </location>
</feature>
<feature type="compositionally biased region" description="Low complexity" evidence="1">
    <location>
        <begin position="77"/>
        <end position="86"/>
    </location>
</feature>
<name>A0ABS2SJ40_9MICO</name>
<organism evidence="2 3">
    <name type="scientific">Brevibacterium paucivorans</name>
    <dbReference type="NCBI Taxonomy" id="170994"/>
    <lineage>
        <taxon>Bacteria</taxon>
        <taxon>Bacillati</taxon>
        <taxon>Actinomycetota</taxon>
        <taxon>Actinomycetes</taxon>
        <taxon>Micrococcales</taxon>
        <taxon>Brevibacteriaceae</taxon>
        <taxon>Brevibacterium</taxon>
    </lineage>
</organism>
<proteinExistence type="predicted"/>
<sequence length="118" mass="12590">MWILLGIIAALAVLAVAVAGSMGLFDSPMSQNTDQLSELDETDDNPRFAPAMFGYSRNDVDAYVTRLQDRIRDLEGEPGVAGEPGASAKPRESKKGSAEVSKSSRAMSASVKKTARDK</sequence>
<evidence type="ECO:0000313" key="2">
    <source>
        <dbReference type="EMBL" id="MBM7815609.1"/>
    </source>
</evidence>